<dbReference type="PROSITE" id="PS50112">
    <property type="entry name" value="PAS"/>
    <property type="match status" value="1"/>
</dbReference>
<evidence type="ECO:0000313" key="5">
    <source>
        <dbReference type="Proteomes" id="UP000663870"/>
    </source>
</evidence>
<comment type="caution">
    <text evidence="2">The sequence shown here is derived from an EMBL/GenBank/DDBJ whole genome shotgun (WGS) entry which is preliminary data.</text>
</comment>
<evidence type="ECO:0000313" key="2">
    <source>
        <dbReference type="EMBL" id="CAF0859783.1"/>
    </source>
</evidence>
<feature type="domain" description="PAS" evidence="1">
    <location>
        <begin position="258"/>
        <end position="312"/>
    </location>
</feature>
<dbReference type="EMBL" id="CAJNOH010000091">
    <property type="protein sequence ID" value="CAF0859783.1"/>
    <property type="molecule type" value="Genomic_DNA"/>
</dbReference>
<reference evidence="2" key="1">
    <citation type="submission" date="2021-02" db="EMBL/GenBank/DDBJ databases">
        <authorList>
            <person name="Nowell W R."/>
        </authorList>
    </citation>
    <scope>NUCLEOTIDE SEQUENCE</scope>
</reference>
<gene>
    <name evidence="3" type="ORF">JXQ802_LOCUS10046</name>
    <name evidence="2" type="ORF">PYM288_LOCUS7499</name>
</gene>
<proteinExistence type="predicted"/>
<dbReference type="InterPro" id="IPR035965">
    <property type="entry name" value="PAS-like_dom_sf"/>
</dbReference>
<dbReference type="Gene3D" id="3.30.450.20">
    <property type="entry name" value="PAS domain"/>
    <property type="match status" value="2"/>
</dbReference>
<protein>
    <recommendedName>
        <fullName evidence="1">PAS domain-containing protein</fullName>
    </recommendedName>
</protein>
<evidence type="ECO:0000259" key="1">
    <source>
        <dbReference type="PROSITE" id="PS50112"/>
    </source>
</evidence>
<evidence type="ECO:0000313" key="3">
    <source>
        <dbReference type="EMBL" id="CAF0919268.1"/>
    </source>
</evidence>
<dbReference type="AlphaFoldDB" id="A0A813WDW9"/>
<name>A0A813WDW9_9BILA</name>
<dbReference type="Proteomes" id="UP000663854">
    <property type="component" value="Unassembled WGS sequence"/>
</dbReference>
<dbReference type="SUPFAM" id="SSF55785">
    <property type="entry name" value="PYP-like sensor domain (PAS domain)"/>
    <property type="match status" value="1"/>
</dbReference>
<accession>A0A813WDW9</accession>
<keyword evidence="5" id="KW-1185">Reference proteome</keyword>
<dbReference type="CDD" id="cd00130">
    <property type="entry name" value="PAS"/>
    <property type="match status" value="1"/>
</dbReference>
<sequence>MSQQQQNSFCDGSAGSMNDQNSLYRNIYAQQEELEVATLPARRRDYTNFYFDQLYMGTLIQQPGEKNVIRTGGRRNKNEILGLTLARLLKEKYLTGNTYSQYMELLHGIPTNLNNGEFILVLRTNGRIVAISDEAEHHLGKSMRSLYTQFINIFECLNETDGNKLRLILNTSTNLADQEHRLVCTFRLPKGKRPSRANEDVKTISMAGHFYSCDDESSHEKLFIARCEALVSHKTKGSSSSQTPTMFHNDNAKSTIKITLNADMSINNVSSNVREILGYTTNDMIGNWLGRYTPQNDLEKFEKIQQKFFQHEQQQKPIPINICEIFDMYTNNGDGRLTFLCQLRLKRQRRSKLISFEIVAQPIDPSLRDDYIKYMQSESETSPISNESQQVNFVPSSISETSKDAIMADSPSLAMGLLMFNNDRTNDLSHQHQYSSVSRQLSNVVAPVNINDEFWEQLFNVNHNQYPTSANLQYSPTDTFNNTFIPCQFDLELASYIEEYLDGY</sequence>
<evidence type="ECO:0000313" key="4">
    <source>
        <dbReference type="Proteomes" id="UP000663854"/>
    </source>
</evidence>
<dbReference type="Proteomes" id="UP000663870">
    <property type="component" value="Unassembled WGS sequence"/>
</dbReference>
<organism evidence="2 4">
    <name type="scientific">Rotaria sordida</name>
    <dbReference type="NCBI Taxonomy" id="392033"/>
    <lineage>
        <taxon>Eukaryota</taxon>
        <taxon>Metazoa</taxon>
        <taxon>Spiralia</taxon>
        <taxon>Gnathifera</taxon>
        <taxon>Rotifera</taxon>
        <taxon>Eurotatoria</taxon>
        <taxon>Bdelloidea</taxon>
        <taxon>Philodinida</taxon>
        <taxon>Philodinidae</taxon>
        <taxon>Rotaria</taxon>
    </lineage>
</organism>
<dbReference type="InterPro" id="IPR000014">
    <property type="entry name" value="PAS"/>
</dbReference>
<dbReference type="EMBL" id="CAJNOL010000188">
    <property type="protein sequence ID" value="CAF0919268.1"/>
    <property type="molecule type" value="Genomic_DNA"/>
</dbReference>